<organism evidence="4 5">
    <name type="scientific">Cyanomargarita calcarea GSE-NOS-MK-12-04C</name>
    <dbReference type="NCBI Taxonomy" id="2839659"/>
    <lineage>
        <taxon>Bacteria</taxon>
        <taxon>Bacillati</taxon>
        <taxon>Cyanobacteriota</taxon>
        <taxon>Cyanophyceae</taxon>
        <taxon>Nostocales</taxon>
        <taxon>Cyanomargaritaceae</taxon>
        <taxon>Cyanomargarita</taxon>
    </lineage>
</organism>
<protein>
    <submittedName>
        <fullName evidence="4">DinB family protein</fullName>
    </submittedName>
</protein>
<evidence type="ECO:0000256" key="1">
    <source>
        <dbReference type="ARBA" id="ARBA00008635"/>
    </source>
</evidence>
<evidence type="ECO:0000256" key="2">
    <source>
        <dbReference type="ARBA" id="ARBA00022723"/>
    </source>
</evidence>
<feature type="binding site" evidence="3">
    <location>
        <position position="50"/>
    </location>
    <ligand>
        <name>a divalent metal cation</name>
        <dbReference type="ChEBI" id="CHEBI:60240"/>
    </ligand>
</feature>
<dbReference type="SUPFAM" id="SSF109854">
    <property type="entry name" value="DinB/YfiT-like putative metalloenzymes"/>
    <property type="match status" value="1"/>
</dbReference>
<dbReference type="Gene3D" id="1.20.120.450">
    <property type="entry name" value="dinb family like domain"/>
    <property type="match status" value="1"/>
</dbReference>
<sequence>MYNSSYYETMAEYNHWMNQKLYGICALIPDEKRREDVGAFFKSIHGTLNHLLFGDRVWMGRFIKEPFVAKIGQELYTNFDELRQQQELTDTQIIEWSKNISPEWLNQPFQYTSGVDGKTRILPAWVLVTHMFNHETHHRGQLTALLSQLGYDPGVTDLPFLPYLNAIAIL</sequence>
<keyword evidence="2 3" id="KW-0479">Metal-binding</keyword>
<dbReference type="Proteomes" id="UP000729701">
    <property type="component" value="Unassembled WGS sequence"/>
</dbReference>
<proteinExistence type="inferred from homology"/>
<dbReference type="InterPro" id="IPR007837">
    <property type="entry name" value="DinB"/>
</dbReference>
<feature type="binding site" evidence="3">
    <location>
        <position position="134"/>
    </location>
    <ligand>
        <name>a divalent metal cation</name>
        <dbReference type="ChEBI" id="CHEBI:60240"/>
    </ligand>
</feature>
<dbReference type="Pfam" id="PF05163">
    <property type="entry name" value="DinB"/>
    <property type="match status" value="1"/>
</dbReference>
<dbReference type="AlphaFoldDB" id="A0A951UWA4"/>
<reference evidence="4" key="1">
    <citation type="submission" date="2021-05" db="EMBL/GenBank/DDBJ databases">
        <authorList>
            <person name="Pietrasiak N."/>
            <person name="Ward R."/>
            <person name="Stajich J.E."/>
            <person name="Kurbessoian T."/>
        </authorList>
    </citation>
    <scope>NUCLEOTIDE SEQUENCE</scope>
    <source>
        <strain evidence="4">GSE-NOS-MK-12-04C</strain>
    </source>
</reference>
<evidence type="ECO:0000313" key="5">
    <source>
        <dbReference type="Proteomes" id="UP000729701"/>
    </source>
</evidence>
<accession>A0A951UWA4</accession>
<name>A0A951UWA4_9CYAN</name>
<reference evidence="4" key="2">
    <citation type="journal article" date="2022" name="Microbiol. Resour. Announc.">
        <title>Metagenome Sequencing to Explore Phylogenomics of Terrestrial Cyanobacteria.</title>
        <authorList>
            <person name="Ward R.D."/>
            <person name="Stajich J.E."/>
            <person name="Johansen J.R."/>
            <person name="Huntemann M."/>
            <person name="Clum A."/>
            <person name="Foster B."/>
            <person name="Foster B."/>
            <person name="Roux S."/>
            <person name="Palaniappan K."/>
            <person name="Varghese N."/>
            <person name="Mukherjee S."/>
            <person name="Reddy T.B.K."/>
            <person name="Daum C."/>
            <person name="Copeland A."/>
            <person name="Chen I.A."/>
            <person name="Ivanova N.N."/>
            <person name="Kyrpides N.C."/>
            <person name="Shapiro N."/>
            <person name="Eloe-Fadrosh E.A."/>
            <person name="Pietrasiak N."/>
        </authorList>
    </citation>
    <scope>NUCLEOTIDE SEQUENCE</scope>
    <source>
        <strain evidence="4">GSE-NOS-MK-12-04C</strain>
    </source>
</reference>
<dbReference type="PANTHER" id="PTHR37302:SF1">
    <property type="entry name" value="PROTEIN DINB"/>
    <property type="match status" value="1"/>
</dbReference>
<feature type="binding site" evidence="3">
    <location>
        <position position="138"/>
    </location>
    <ligand>
        <name>a divalent metal cation</name>
        <dbReference type="ChEBI" id="CHEBI:60240"/>
    </ligand>
</feature>
<dbReference type="EMBL" id="JAHHGZ010000056">
    <property type="protein sequence ID" value="MBW4671894.1"/>
    <property type="molecule type" value="Genomic_DNA"/>
</dbReference>
<evidence type="ECO:0000313" key="4">
    <source>
        <dbReference type="EMBL" id="MBW4671894.1"/>
    </source>
</evidence>
<comment type="caution">
    <text evidence="4">The sequence shown here is derived from an EMBL/GenBank/DDBJ whole genome shotgun (WGS) entry which is preliminary data.</text>
</comment>
<dbReference type="GO" id="GO:0046872">
    <property type="term" value="F:metal ion binding"/>
    <property type="evidence" value="ECO:0007669"/>
    <property type="project" value="UniProtKB-KW"/>
</dbReference>
<evidence type="ECO:0000256" key="3">
    <source>
        <dbReference type="PIRSR" id="PIRSR607837-1"/>
    </source>
</evidence>
<gene>
    <name evidence="4" type="ORF">KME60_31825</name>
</gene>
<dbReference type="PANTHER" id="PTHR37302">
    <property type="entry name" value="SLR1116 PROTEIN"/>
    <property type="match status" value="1"/>
</dbReference>
<dbReference type="InterPro" id="IPR034660">
    <property type="entry name" value="DinB/YfiT-like"/>
</dbReference>
<comment type="similarity">
    <text evidence="1">Belongs to the DinB family.</text>
</comment>